<dbReference type="OrthoDB" id="8778976at2"/>
<keyword evidence="2" id="KW-1185">Reference proteome</keyword>
<dbReference type="Proteomes" id="UP000259030">
    <property type="component" value="Plasmid pDFI1"/>
</dbReference>
<protein>
    <recommendedName>
        <fullName evidence="3">DUF3574 domain-containing protein</fullName>
    </recommendedName>
</protein>
<dbReference type="RefSeq" id="WP_022802695.1">
    <property type="nucleotide sequence ID" value="NZ_ATTJ01000002.1"/>
</dbReference>
<keyword evidence="1" id="KW-0614">Plasmid</keyword>
<accession>A0A221T0S4</accession>
<geneLocation type="plasmid" evidence="2">
    <name>pdfi1</name>
</geneLocation>
<organism evidence="1 2">
    <name type="scientific">Deinococcus ficus</name>
    <dbReference type="NCBI Taxonomy" id="317577"/>
    <lineage>
        <taxon>Bacteria</taxon>
        <taxon>Thermotogati</taxon>
        <taxon>Deinococcota</taxon>
        <taxon>Deinococci</taxon>
        <taxon>Deinococcales</taxon>
        <taxon>Deinococcaceae</taxon>
        <taxon>Deinococcus</taxon>
    </lineage>
</organism>
<evidence type="ECO:0008006" key="3">
    <source>
        <dbReference type="Google" id="ProtNLM"/>
    </source>
</evidence>
<reference evidence="1 2" key="1">
    <citation type="submission" date="2017-05" db="EMBL/GenBank/DDBJ databases">
        <title>The complete genome sequence of Deinococcus ficus isolated from the rhizosphere of the Ficus religiosa L. in Taiwan.</title>
        <authorList>
            <person name="Wu K.-M."/>
            <person name="Liao T.-L."/>
            <person name="Liu Y.-M."/>
            <person name="Young C.-C."/>
            <person name="Tsai S.-F."/>
        </authorList>
    </citation>
    <scope>NUCLEOTIDE SEQUENCE [LARGE SCALE GENOMIC DNA]</scope>
    <source>
        <strain evidence="1 2">CC-FR2-10</strain>
        <plasmid evidence="2">pdfi1</plasmid>
    </source>
</reference>
<gene>
    <name evidence="1" type="ORF">DFI_14955</name>
</gene>
<evidence type="ECO:0000313" key="1">
    <source>
        <dbReference type="EMBL" id="ASN82479.1"/>
    </source>
</evidence>
<evidence type="ECO:0000313" key="2">
    <source>
        <dbReference type="Proteomes" id="UP000259030"/>
    </source>
</evidence>
<dbReference type="AlphaFoldDB" id="A0A221T0S4"/>
<sequence>MHAVQLFLPLYDNERRPFPPATFARVRDTLTGRFGGVTAHTRAPAVGQWKDEAQGETVTDDVVVIEVLVETLDRAWWAEYREELRRTFRQDDLLVRAWAVECL</sequence>
<dbReference type="KEGG" id="dfc:DFI_14955"/>
<name>A0A221T0S4_9DEIO</name>
<proteinExistence type="predicted"/>
<dbReference type="EMBL" id="CP021082">
    <property type="protein sequence ID" value="ASN82479.1"/>
    <property type="molecule type" value="Genomic_DNA"/>
</dbReference>
<dbReference type="STRING" id="317577.GCA_000419625_03208"/>